<keyword evidence="1" id="KW-0808">Transferase</keyword>
<dbReference type="Proteomes" id="UP000295724">
    <property type="component" value="Unassembled WGS sequence"/>
</dbReference>
<dbReference type="PIRSF" id="PIRSF028520">
    <property type="entry name" value="UCP028520"/>
    <property type="match status" value="1"/>
</dbReference>
<dbReference type="InterPro" id="IPR000182">
    <property type="entry name" value="GNAT_dom"/>
</dbReference>
<feature type="domain" description="N-acetyltransferase" evidence="3">
    <location>
        <begin position="4"/>
        <end position="158"/>
    </location>
</feature>
<evidence type="ECO:0000259" key="3">
    <source>
        <dbReference type="PROSITE" id="PS51186"/>
    </source>
</evidence>
<name>A0A4R6XZ59_9GAMM</name>
<dbReference type="AlphaFoldDB" id="A0A4R6XZ59"/>
<proteinExistence type="predicted"/>
<dbReference type="InterPro" id="IPR016181">
    <property type="entry name" value="Acyl_CoA_acyltransferase"/>
</dbReference>
<dbReference type="EMBL" id="SNZB01000001">
    <property type="protein sequence ID" value="TDR23567.1"/>
    <property type="molecule type" value="Genomic_DNA"/>
</dbReference>
<dbReference type="OrthoDB" id="6182349at2"/>
<dbReference type="PANTHER" id="PTHR43877">
    <property type="entry name" value="AMINOALKYLPHOSPHONATE N-ACETYLTRANSFERASE-RELATED-RELATED"/>
    <property type="match status" value="1"/>
</dbReference>
<dbReference type="Gene3D" id="3.40.630.30">
    <property type="match status" value="1"/>
</dbReference>
<dbReference type="PROSITE" id="PS51186">
    <property type="entry name" value="GNAT"/>
    <property type="match status" value="1"/>
</dbReference>
<gene>
    <name evidence="4" type="ORF">C8D91_0430</name>
</gene>
<sequence>MNDCKIRPAKPHDFQRILALNLAAIKATSEMDLPHLQNLHAWSDYHKVVIHQDQVVAFLLVLSAGQAYQSPNYRWFNQHFPSFYYVDRIVVDAAMTGKKIGSLLYQDLFTTAKTVGIELIACEYNIKPLNTASQIFHQRFGFTEVATQWLDEHSKQVSLQVAEVSKYKEGS</sequence>
<dbReference type="SUPFAM" id="SSF55729">
    <property type="entry name" value="Acyl-CoA N-acyltransferases (Nat)"/>
    <property type="match status" value="1"/>
</dbReference>
<comment type="caution">
    <text evidence="4">The sequence shown here is derived from an EMBL/GenBank/DDBJ whole genome shotgun (WGS) entry which is preliminary data.</text>
</comment>
<dbReference type="Pfam" id="PF00583">
    <property type="entry name" value="Acetyltransf_1"/>
    <property type="match status" value="1"/>
</dbReference>
<keyword evidence="5" id="KW-1185">Reference proteome</keyword>
<dbReference type="InterPro" id="IPR016890">
    <property type="entry name" value="UCP028520"/>
</dbReference>
<dbReference type="GO" id="GO:0016747">
    <property type="term" value="F:acyltransferase activity, transferring groups other than amino-acyl groups"/>
    <property type="evidence" value="ECO:0007669"/>
    <property type="project" value="InterPro"/>
</dbReference>
<accession>A0A4R6XZ59</accession>
<dbReference type="PANTHER" id="PTHR43877:SF2">
    <property type="entry name" value="AMINOALKYLPHOSPHONATE N-ACETYLTRANSFERASE-RELATED"/>
    <property type="match status" value="1"/>
</dbReference>
<evidence type="ECO:0000313" key="4">
    <source>
        <dbReference type="EMBL" id="TDR23567.1"/>
    </source>
</evidence>
<keyword evidence="2" id="KW-0012">Acyltransferase</keyword>
<dbReference type="CDD" id="cd04301">
    <property type="entry name" value="NAT_SF"/>
    <property type="match status" value="1"/>
</dbReference>
<organism evidence="4 5">
    <name type="scientific">Marinicella litoralis</name>
    <dbReference type="NCBI Taxonomy" id="644220"/>
    <lineage>
        <taxon>Bacteria</taxon>
        <taxon>Pseudomonadati</taxon>
        <taxon>Pseudomonadota</taxon>
        <taxon>Gammaproteobacteria</taxon>
        <taxon>Lysobacterales</taxon>
        <taxon>Marinicellaceae</taxon>
        <taxon>Marinicella</taxon>
    </lineage>
</organism>
<dbReference type="InterPro" id="IPR050832">
    <property type="entry name" value="Bact_Acetyltransf"/>
</dbReference>
<reference evidence="4 5" key="1">
    <citation type="submission" date="2019-03" db="EMBL/GenBank/DDBJ databases">
        <title>Genomic Encyclopedia of Type Strains, Phase IV (KMG-IV): sequencing the most valuable type-strain genomes for metagenomic binning, comparative biology and taxonomic classification.</title>
        <authorList>
            <person name="Goeker M."/>
        </authorList>
    </citation>
    <scope>NUCLEOTIDE SEQUENCE [LARGE SCALE GENOMIC DNA]</scope>
    <source>
        <strain evidence="4 5">DSM 25488</strain>
    </source>
</reference>
<evidence type="ECO:0000256" key="1">
    <source>
        <dbReference type="ARBA" id="ARBA00022679"/>
    </source>
</evidence>
<dbReference type="RefSeq" id="WP_099017802.1">
    <property type="nucleotide sequence ID" value="NZ_NIHB01000001.1"/>
</dbReference>
<evidence type="ECO:0000313" key="5">
    <source>
        <dbReference type="Proteomes" id="UP000295724"/>
    </source>
</evidence>
<evidence type="ECO:0000256" key="2">
    <source>
        <dbReference type="ARBA" id="ARBA00023315"/>
    </source>
</evidence>
<protein>
    <recommendedName>
        <fullName evidence="3">N-acetyltransferase domain-containing protein</fullName>
    </recommendedName>
</protein>